<name>A0A7J9I818_9ROSI</name>
<feature type="non-terminal residue" evidence="2">
    <location>
        <position position="100"/>
    </location>
</feature>
<accession>A0A7J9I818</accession>
<dbReference type="OrthoDB" id="783980at2759"/>
<comment type="caution">
    <text evidence="2">The sequence shown here is derived from an EMBL/GenBank/DDBJ whole genome shotgun (WGS) entry which is preliminary data.</text>
</comment>
<protein>
    <submittedName>
        <fullName evidence="2">Uncharacterized protein</fullName>
    </submittedName>
</protein>
<feature type="compositionally biased region" description="Polar residues" evidence="1">
    <location>
        <begin position="24"/>
        <end position="44"/>
    </location>
</feature>
<dbReference type="EMBL" id="JABFAD010185535">
    <property type="protein sequence ID" value="MBA0818058.1"/>
    <property type="molecule type" value="Genomic_DNA"/>
</dbReference>
<reference evidence="2 3" key="1">
    <citation type="journal article" date="2019" name="Genome Biol. Evol.">
        <title>Insights into the evolution of the New World diploid cottons (Gossypium, subgenus Houzingenia) based on genome sequencing.</title>
        <authorList>
            <person name="Grover C.E."/>
            <person name="Arick M.A. 2nd"/>
            <person name="Thrash A."/>
            <person name="Conover J.L."/>
            <person name="Sanders W.S."/>
            <person name="Peterson D.G."/>
            <person name="Frelichowski J.E."/>
            <person name="Scheffler J.A."/>
            <person name="Scheffler B.E."/>
            <person name="Wendel J.F."/>
        </authorList>
    </citation>
    <scope>NUCLEOTIDE SEQUENCE [LARGE SCALE GENOMIC DNA]</scope>
    <source>
        <strain evidence="2">0</strain>
        <tissue evidence="2">Leaf</tissue>
    </source>
</reference>
<dbReference type="AlphaFoldDB" id="A0A7J9I818"/>
<organism evidence="2 3">
    <name type="scientific">Gossypium harknessii</name>
    <dbReference type="NCBI Taxonomy" id="34285"/>
    <lineage>
        <taxon>Eukaryota</taxon>
        <taxon>Viridiplantae</taxon>
        <taxon>Streptophyta</taxon>
        <taxon>Embryophyta</taxon>
        <taxon>Tracheophyta</taxon>
        <taxon>Spermatophyta</taxon>
        <taxon>Magnoliopsida</taxon>
        <taxon>eudicotyledons</taxon>
        <taxon>Gunneridae</taxon>
        <taxon>Pentapetalae</taxon>
        <taxon>rosids</taxon>
        <taxon>malvids</taxon>
        <taxon>Malvales</taxon>
        <taxon>Malvaceae</taxon>
        <taxon>Malvoideae</taxon>
        <taxon>Gossypium</taxon>
    </lineage>
</organism>
<proteinExistence type="predicted"/>
<dbReference type="Proteomes" id="UP000593560">
    <property type="component" value="Unassembled WGS sequence"/>
</dbReference>
<feature type="compositionally biased region" description="Polar residues" evidence="1">
    <location>
        <begin position="79"/>
        <end position="89"/>
    </location>
</feature>
<feature type="region of interest" description="Disordered" evidence="1">
    <location>
        <begin position="17"/>
        <end position="100"/>
    </location>
</feature>
<evidence type="ECO:0000313" key="3">
    <source>
        <dbReference type="Proteomes" id="UP000593560"/>
    </source>
</evidence>
<evidence type="ECO:0000256" key="1">
    <source>
        <dbReference type="SAM" id="MobiDB-lite"/>
    </source>
</evidence>
<gene>
    <name evidence="2" type="ORF">Gohar_028423</name>
</gene>
<sequence length="100" mass="10951">MDLYRARDRYSVKLRMLGDDSSTRKPWSSSMDKNNSGIVSSSLNIRGGMPAGNLQNKKIDGKTQLSGHVSQRKDALSGADSQGFNQSGLSVARKKRIHAQ</sequence>
<keyword evidence="3" id="KW-1185">Reference proteome</keyword>
<evidence type="ECO:0000313" key="2">
    <source>
        <dbReference type="EMBL" id="MBA0818058.1"/>
    </source>
</evidence>